<evidence type="ECO:0000313" key="6">
    <source>
        <dbReference type="EMBL" id="QKD06443.1"/>
    </source>
</evidence>
<keyword evidence="5" id="KW-0460">Magnesium</keyword>
<dbReference type="Pfam" id="PF00719">
    <property type="entry name" value="Pyrophosphatase"/>
    <property type="match status" value="1"/>
</dbReference>
<dbReference type="AlphaFoldDB" id="A0A6M7WZZ0"/>
<dbReference type="GO" id="GO:0005737">
    <property type="term" value="C:cytoplasm"/>
    <property type="evidence" value="ECO:0007669"/>
    <property type="project" value="InterPro"/>
</dbReference>
<sequence>MPNFLKLPTTTDGLIRVVIETPRGSEAKLAYDPATQVFAYVRPLPVGMSYPYDWGFIPSTLGEDGDPLDGLVIHQGTTAPGVVIKCQLLGVLRVKQKDQGGEAVRNDRFIFCPHKEDAEDEPATEQHVPEHLRREIEQFFLSSVLGTGKTIKFKGWQGADEAQRAIRNGMKAFASRY</sequence>
<proteinExistence type="predicted"/>
<accession>A0A6M7WZZ0</accession>
<evidence type="ECO:0000256" key="4">
    <source>
        <dbReference type="ARBA" id="ARBA00022801"/>
    </source>
</evidence>
<comment type="cofactor">
    <cofactor evidence="1">
        <name>Mg(2+)</name>
        <dbReference type="ChEBI" id="CHEBI:18420"/>
    </cofactor>
</comment>
<dbReference type="PROSITE" id="PS00387">
    <property type="entry name" value="PPASE"/>
    <property type="match status" value="1"/>
</dbReference>
<dbReference type="SUPFAM" id="SSF50324">
    <property type="entry name" value="Inorganic pyrophosphatase"/>
    <property type="match status" value="1"/>
</dbReference>
<evidence type="ECO:0000313" key="7">
    <source>
        <dbReference type="Proteomes" id="UP000503017"/>
    </source>
</evidence>
<evidence type="ECO:0000256" key="2">
    <source>
        <dbReference type="ARBA" id="ARBA00012146"/>
    </source>
</evidence>
<dbReference type="InterPro" id="IPR036649">
    <property type="entry name" value="Pyrophosphatase_sf"/>
</dbReference>
<dbReference type="Gene3D" id="3.90.80.10">
    <property type="entry name" value="Inorganic pyrophosphatase"/>
    <property type="match status" value="1"/>
</dbReference>
<evidence type="ECO:0000256" key="1">
    <source>
        <dbReference type="ARBA" id="ARBA00001946"/>
    </source>
</evidence>
<organism evidence="6 7">
    <name type="scientific">Mesorhizobium loti R88b</name>
    <dbReference type="NCBI Taxonomy" id="935548"/>
    <lineage>
        <taxon>Bacteria</taxon>
        <taxon>Pseudomonadati</taxon>
        <taxon>Pseudomonadota</taxon>
        <taxon>Alphaproteobacteria</taxon>
        <taxon>Hyphomicrobiales</taxon>
        <taxon>Phyllobacteriaceae</taxon>
        <taxon>Mesorhizobium</taxon>
    </lineage>
</organism>
<dbReference type="GO" id="GO:0006796">
    <property type="term" value="P:phosphate-containing compound metabolic process"/>
    <property type="evidence" value="ECO:0007669"/>
    <property type="project" value="InterPro"/>
</dbReference>
<dbReference type="EC" id="3.6.1.1" evidence="2"/>
<dbReference type="GO" id="GO:0000287">
    <property type="term" value="F:magnesium ion binding"/>
    <property type="evidence" value="ECO:0007669"/>
    <property type="project" value="InterPro"/>
</dbReference>
<reference evidence="6 7" key="1">
    <citation type="submission" date="2018-10" db="EMBL/GenBank/DDBJ databases">
        <authorList>
            <person name="Perry B.J."/>
            <person name="Sullivan J.T."/>
            <person name="Murphy R.J.T."/>
            <person name="Ramsay J.P."/>
            <person name="Ronson C.W."/>
        </authorList>
    </citation>
    <scope>NUCLEOTIDE SEQUENCE [LARGE SCALE GENOMIC DNA]</scope>
    <source>
        <strain evidence="6 7">R88b</strain>
    </source>
</reference>
<keyword evidence="4" id="KW-0378">Hydrolase</keyword>
<evidence type="ECO:0000256" key="5">
    <source>
        <dbReference type="ARBA" id="ARBA00022842"/>
    </source>
</evidence>
<keyword evidence="3" id="KW-0479">Metal-binding</keyword>
<dbReference type="InterPro" id="IPR008162">
    <property type="entry name" value="Pyrophosphatase"/>
</dbReference>
<gene>
    <name evidence="6" type="ORF">EB235_19950</name>
</gene>
<protein>
    <recommendedName>
        <fullName evidence="2">inorganic diphosphatase</fullName>
        <ecNumber evidence="2">3.6.1.1</ecNumber>
    </recommendedName>
</protein>
<evidence type="ECO:0000256" key="3">
    <source>
        <dbReference type="ARBA" id="ARBA00022723"/>
    </source>
</evidence>
<dbReference type="EMBL" id="CP033367">
    <property type="protein sequence ID" value="QKD06443.1"/>
    <property type="molecule type" value="Genomic_DNA"/>
</dbReference>
<dbReference type="GO" id="GO:0004427">
    <property type="term" value="F:inorganic diphosphate phosphatase activity"/>
    <property type="evidence" value="ECO:0007669"/>
    <property type="project" value="UniProtKB-EC"/>
</dbReference>
<name>A0A6M7WZZ0_RHILI</name>
<dbReference type="PANTHER" id="PTHR10286">
    <property type="entry name" value="INORGANIC PYROPHOSPHATASE"/>
    <property type="match status" value="1"/>
</dbReference>
<dbReference type="Proteomes" id="UP000503017">
    <property type="component" value="Chromosome"/>
</dbReference>